<proteinExistence type="predicted"/>
<name>A0AAE1B8H6_9GAST</name>
<dbReference type="Proteomes" id="UP001283361">
    <property type="component" value="Unassembled WGS sequence"/>
</dbReference>
<accession>A0AAE1B8H6</accession>
<sequence length="101" mass="11392">MLSSTQQPHWYIWQSALQLGSHGAYQITPLSLTISCLVASPGGYPRFPARPRSSPKPDMRVRSASPIPPHAALRNWHLGIRFHPSLTQTSDSRYSHNQKYL</sequence>
<gene>
    <name evidence="2" type="ORF">RRG08_033927</name>
</gene>
<reference evidence="2" key="1">
    <citation type="journal article" date="2023" name="G3 (Bethesda)">
        <title>A reference genome for the long-term kleptoplast-retaining sea slug Elysia crispata morphotype clarki.</title>
        <authorList>
            <person name="Eastman K.E."/>
            <person name="Pendleton A.L."/>
            <person name="Shaikh M.A."/>
            <person name="Suttiyut T."/>
            <person name="Ogas R."/>
            <person name="Tomko P."/>
            <person name="Gavelis G."/>
            <person name="Widhalm J.R."/>
            <person name="Wisecaver J.H."/>
        </authorList>
    </citation>
    <scope>NUCLEOTIDE SEQUENCE</scope>
    <source>
        <strain evidence="2">ECLA1</strain>
    </source>
</reference>
<protein>
    <submittedName>
        <fullName evidence="2">Uncharacterized protein</fullName>
    </submittedName>
</protein>
<evidence type="ECO:0000313" key="2">
    <source>
        <dbReference type="EMBL" id="KAK3801744.1"/>
    </source>
</evidence>
<evidence type="ECO:0000256" key="1">
    <source>
        <dbReference type="SAM" id="MobiDB-lite"/>
    </source>
</evidence>
<organism evidence="2 3">
    <name type="scientific">Elysia crispata</name>
    <name type="common">lettuce slug</name>
    <dbReference type="NCBI Taxonomy" id="231223"/>
    <lineage>
        <taxon>Eukaryota</taxon>
        <taxon>Metazoa</taxon>
        <taxon>Spiralia</taxon>
        <taxon>Lophotrochozoa</taxon>
        <taxon>Mollusca</taxon>
        <taxon>Gastropoda</taxon>
        <taxon>Heterobranchia</taxon>
        <taxon>Euthyneura</taxon>
        <taxon>Panpulmonata</taxon>
        <taxon>Sacoglossa</taxon>
        <taxon>Placobranchoidea</taxon>
        <taxon>Plakobranchidae</taxon>
        <taxon>Elysia</taxon>
    </lineage>
</organism>
<keyword evidence="3" id="KW-1185">Reference proteome</keyword>
<feature type="region of interest" description="Disordered" evidence="1">
    <location>
        <begin position="46"/>
        <end position="66"/>
    </location>
</feature>
<comment type="caution">
    <text evidence="2">The sequence shown here is derived from an EMBL/GenBank/DDBJ whole genome shotgun (WGS) entry which is preliminary data.</text>
</comment>
<evidence type="ECO:0000313" key="3">
    <source>
        <dbReference type="Proteomes" id="UP001283361"/>
    </source>
</evidence>
<dbReference type="EMBL" id="JAWDGP010000286">
    <property type="protein sequence ID" value="KAK3801744.1"/>
    <property type="molecule type" value="Genomic_DNA"/>
</dbReference>
<dbReference type="AlphaFoldDB" id="A0AAE1B8H6"/>